<dbReference type="Pfam" id="PF22725">
    <property type="entry name" value="GFO_IDH_MocA_C3"/>
    <property type="match status" value="1"/>
</dbReference>
<dbReference type="GeneID" id="87923961"/>
<feature type="domain" description="Gfo/Idh/MocA-like oxidoreductase N-terminal" evidence="2">
    <location>
        <begin position="10"/>
        <end position="130"/>
    </location>
</feature>
<evidence type="ECO:0000259" key="3">
    <source>
        <dbReference type="Pfam" id="PF22725"/>
    </source>
</evidence>
<dbReference type="InterPro" id="IPR015421">
    <property type="entry name" value="PyrdxlP-dep_Trfase_major"/>
</dbReference>
<dbReference type="GO" id="GO:0030170">
    <property type="term" value="F:pyridoxal phosphate binding"/>
    <property type="evidence" value="ECO:0007669"/>
    <property type="project" value="TreeGrafter"/>
</dbReference>
<dbReference type="SUPFAM" id="SSF55347">
    <property type="entry name" value="Glyceraldehyde-3-phosphate dehydrogenase-like, C-terminal domain"/>
    <property type="match status" value="1"/>
</dbReference>
<feature type="domain" description="GFO/IDH/MocA-like oxidoreductase" evidence="3">
    <location>
        <begin position="146"/>
        <end position="257"/>
    </location>
</feature>
<dbReference type="Gene3D" id="3.40.50.720">
    <property type="entry name" value="NAD(P)-binding Rossmann-like Domain"/>
    <property type="match status" value="1"/>
</dbReference>
<dbReference type="Pfam" id="PF01408">
    <property type="entry name" value="GFO_IDH_MocA"/>
    <property type="match status" value="1"/>
</dbReference>
<dbReference type="InterPro" id="IPR000683">
    <property type="entry name" value="Gfo/Idh/MocA-like_OxRdtase_N"/>
</dbReference>
<dbReference type="PANTHER" id="PTHR30244">
    <property type="entry name" value="TRANSAMINASE"/>
    <property type="match status" value="1"/>
</dbReference>
<organism evidence="4 5">
    <name type="scientific">Trichoderma aggressivum f. europaeum</name>
    <dbReference type="NCBI Taxonomy" id="173218"/>
    <lineage>
        <taxon>Eukaryota</taxon>
        <taxon>Fungi</taxon>
        <taxon>Dikarya</taxon>
        <taxon>Ascomycota</taxon>
        <taxon>Pezizomycotina</taxon>
        <taxon>Sordariomycetes</taxon>
        <taxon>Hypocreomycetidae</taxon>
        <taxon>Hypocreales</taxon>
        <taxon>Hypocreaceae</taxon>
        <taxon>Trichoderma</taxon>
    </lineage>
</organism>
<comment type="similarity">
    <text evidence="1">Belongs to the Gfo/Idh/MocA family.</text>
</comment>
<proteinExistence type="inferred from homology"/>
<dbReference type="InterPro" id="IPR000653">
    <property type="entry name" value="DegT/StrS_aminotransferase"/>
</dbReference>
<dbReference type="AlphaFoldDB" id="A0AAE1IZB3"/>
<accession>A0AAE1IZB3</accession>
<keyword evidence="5" id="KW-1185">Reference proteome</keyword>
<dbReference type="Pfam" id="PF01041">
    <property type="entry name" value="DegT_DnrJ_EryC1"/>
    <property type="match status" value="1"/>
</dbReference>
<dbReference type="InterPro" id="IPR015422">
    <property type="entry name" value="PyrdxlP-dep_Trfase_small"/>
</dbReference>
<evidence type="ECO:0000313" key="5">
    <source>
        <dbReference type="Proteomes" id="UP001273209"/>
    </source>
</evidence>
<sequence length="776" mass="86600">MENNNKRSPLRVAIVGIGHRGYNTHFLSAFENPRSWTVAAVCDVDDKSRNRFMSKHPDIPVYTTLNDLLSNHGKQLDFAIVCVPHAFHLECCEALSRAGVPILKEKPVAESLEEYQQLLRLPVKIGVTFQKRFEPRYLAVRDLLPQVGQVVSFRGTLTASIAALDATWRARNDVGVTEDLGCHMLDMIVSLFGKPTSVSAQNARGVRVDQTYGGDDISNIIMNFGEAAKRNIGHVHLSRVAHRGEESLVITGTNGTFVLEGKEVILRDSAGNETFSFSDSSSKQFVVMSMLRQFSAWVTGAEPDFSASLANLKETVDVMEAIRRSYRNPHTSESLVSGGKPIKAALEASLDGEHHVWPLLGPESEEAVVRQMHSSLSIYNRSDVYEVFEDRWRKMHGLKHALVCSSGTIAILHMFDALDLRPGDEVLCPVYTFFATASPMLQYGAVPIFCDSLEDGNLDPAEILKRTTPKTKAVIVTHMWGLPCRMEEIVRNAQTAGIKVLEDCSHAHGAVVDGKLVGSWGDMAAWSLQAKKNIMGGQAGVMATNSTDYYSRSILHGHFNKRAKQEVPEDHPMRKFWLTGFGLNLRAHPLAIALANQQLDLLPSQDQYRQKYAAYVDNKLSAIPFLKMPSVRNKRRDKHAWYAFVMQFDSSKAPKGLTRDDFVRRLEDRGLKEVDIPRSTGLLNDLPLFTHSHEAIPRFGTEPWCEAQATAEFPMAQDFYLNAIKLPMWATKGDRPIVEHYVEEFLLVAHEAMGGSLTETTKSTRKNATDIIQARL</sequence>
<dbReference type="Proteomes" id="UP001273209">
    <property type="component" value="Unassembled WGS sequence"/>
</dbReference>
<evidence type="ECO:0000313" key="4">
    <source>
        <dbReference type="EMBL" id="KAK4064153.1"/>
    </source>
</evidence>
<dbReference type="GO" id="GO:0008483">
    <property type="term" value="F:transaminase activity"/>
    <property type="evidence" value="ECO:0007669"/>
    <property type="project" value="TreeGrafter"/>
</dbReference>
<dbReference type="Gene3D" id="3.40.640.10">
    <property type="entry name" value="Type I PLP-dependent aspartate aminotransferase-like (Major domain)"/>
    <property type="match status" value="1"/>
</dbReference>
<dbReference type="Gene3D" id="3.30.360.10">
    <property type="entry name" value="Dihydrodipicolinate Reductase, domain 2"/>
    <property type="match status" value="1"/>
</dbReference>
<dbReference type="GO" id="GO:0000271">
    <property type="term" value="P:polysaccharide biosynthetic process"/>
    <property type="evidence" value="ECO:0007669"/>
    <property type="project" value="TreeGrafter"/>
</dbReference>
<dbReference type="GO" id="GO:0000166">
    <property type="term" value="F:nucleotide binding"/>
    <property type="evidence" value="ECO:0007669"/>
    <property type="project" value="InterPro"/>
</dbReference>
<dbReference type="InterPro" id="IPR055170">
    <property type="entry name" value="GFO_IDH_MocA-like_dom"/>
</dbReference>
<dbReference type="InterPro" id="IPR015424">
    <property type="entry name" value="PyrdxlP-dep_Trfase"/>
</dbReference>
<dbReference type="SUPFAM" id="SSF53383">
    <property type="entry name" value="PLP-dependent transferases"/>
    <property type="match status" value="1"/>
</dbReference>
<name>A0AAE1IZB3_9HYPO</name>
<dbReference type="SUPFAM" id="SSF51735">
    <property type="entry name" value="NAD(P)-binding Rossmann-fold domains"/>
    <property type="match status" value="1"/>
</dbReference>
<protein>
    <submittedName>
        <fullName evidence="4">Uncharacterized protein</fullName>
    </submittedName>
</protein>
<reference evidence="4" key="1">
    <citation type="submission" date="2023-11" db="EMBL/GenBank/DDBJ databases">
        <title>The genome sequences of three competitors of mushroom-forming fungi.</title>
        <authorList>
            <person name="Beijen E."/>
            <person name="Ohm R.A."/>
        </authorList>
    </citation>
    <scope>NUCLEOTIDE SEQUENCE</scope>
    <source>
        <strain evidence="4">CBS 100526</strain>
    </source>
</reference>
<evidence type="ECO:0000256" key="1">
    <source>
        <dbReference type="ARBA" id="ARBA00010928"/>
    </source>
</evidence>
<dbReference type="EMBL" id="JAWRVG010000049">
    <property type="protein sequence ID" value="KAK4064153.1"/>
    <property type="molecule type" value="Genomic_DNA"/>
</dbReference>
<dbReference type="RefSeq" id="XP_062751905.1">
    <property type="nucleotide sequence ID" value="XM_062904056.1"/>
</dbReference>
<dbReference type="PANTHER" id="PTHR30244:SF34">
    <property type="entry name" value="DTDP-4-AMINO-4,6-DIDEOXYGALACTOSE TRANSAMINASE"/>
    <property type="match status" value="1"/>
</dbReference>
<dbReference type="Gene3D" id="3.90.1150.10">
    <property type="entry name" value="Aspartate Aminotransferase, domain 1"/>
    <property type="match status" value="1"/>
</dbReference>
<gene>
    <name evidence="4" type="ORF">Triagg1_9132</name>
</gene>
<dbReference type="InterPro" id="IPR036291">
    <property type="entry name" value="NAD(P)-bd_dom_sf"/>
</dbReference>
<evidence type="ECO:0000259" key="2">
    <source>
        <dbReference type="Pfam" id="PF01408"/>
    </source>
</evidence>
<comment type="caution">
    <text evidence="4">The sequence shown here is derived from an EMBL/GenBank/DDBJ whole genome shotgun (WGS) entry which is preliminary data.</text>
</comment>